<evidence type="ECO:0000313" key="2">
    <source>
        <dbReference type="Proteomes" id="UP001189429"/>
    </source>
</evidence>
<dbReference type="EMBL" id="CAUYUJ010003448">
    <property type="protein sequence ID" value="CAK0805408.1"/>
    <property type="molecule type" value="Genomic_DNA"/>
</dbReference>
<proteinExistence type="predicted"/>
<sequence length="140" mass="15702">MRNELFMMEQERSEVLQQLKQDLAADIAQQMQDLQAKIDAIETREGNIRDVVRTHMGTSMSAKASAAQVSCESTEEQVDAFMELIERVWAAKTAKGQNLLHELCANLRQPSEQGGAEPLSPPVLAEVCREAWRQHGQKPL</sequence>
<dbReference type="Proteomes" id="UP001189429">
    <property type="component" value="Unassembled WGS sequence"/>
</dbReference>
<protein>
    <submittedName>
        <fullName evidence="1">Uncharacterized protein</fullName>
    </submittedName>
</protein>
<keyword evidence="2" id="KW-1185">Reference proteome</keyword>
<comment type="caution">
    <text evidence="1">The sequence shown here is derived from an EMBL/GenBank/DDBJ whole genome shotgun (WGS) entry which is preliminary data.</text>
</comment>
<accession>A0ABN9QPB5</accession>
<evidence type="ECO:0000313" key="1">
    <source>
        <dbReference type="EMBL" id="CAK0805408.1"/>
    </source>
</evidence>
<name>A0ABN9QPB5_9DINO</name>
<gene>
    <name evidence="1" type="ORF">PCOR1329_LOCUS11918</name>
</gene>
<reference evidence="1" key="1">
    <citation type="submission" date="2023-10" db="EMBL/GenBank/DDBJ databases">
        <authorList>
            <person name="Chen Y."/>
            <person name="Shah S."/>
            <person name="Dougan E. K."/>
            <person name="Thang M."/>
            <person name="Chan C."/>
        </authorList>
    </citation>
    <scope>NUCLEOTIDE SEQUENCE [LARGE SCALE GENOMIC DNA]</scope>
</reference>
<organism evidence="1 2">
    <name type="scientific">Prorocentrum cordatum</name>
    <dbReference type="NCBI Taxonomy" id="2364126"/>
    <lineage>
        <taxon>Eukaryota</taxon>
        <taxon>Sar</taxon>
        <taxon>Alveolata</taxon>
        <taxon>Dinophyceae</taxon>
        <taxon>Prorocentrales</taxon>
        <taxon>Prorocentraceae</taxon>
        <taxon>Prorocentrum</taxon>
    </lineage>
</organism>